<dbReference type="InterPro" id="IPR044444">
    <property type="entry name" value="Ribosomal_mL44_DSRM_metazoa"/>
</dbReference>
<dbReference type="InterPro" id="IPR036389">
    <property type="entry name" value="RNase_III_sf"/>
</dbReference>
<dbReference type="STRING" id="765915.A0A1Y2HIP4"/>
<organism evidence="12 13">
    <name type="scientific">Catenaria anguillulae PL171</name>
    <dbReference type="NCBI Taxonomy" id="765915"/>
    <lineage>
        <taxon>Eukaryota</taxon>
        <taxon>Fungi</taxon>
        <taxon>Fungi incertae sedis</taxon>
        <taxon>Blastocladiomycota</taxon>
        <taxon>Blastocladiomycetes</taxon>
        <taxon>Blastocladiales</taxon>
        <taxon>Catenariaceae</taxon>
        <taxon>Catenaria</taxon>
    </lineage>
</organism>
<dbReference type="InterPro" id="IPR000999">
    <property type="entry name" value="RNase_III_dom"/>
</dbReference>
<feature type="region of interest" description="Disordered" evidence="9">
    <location>
        <begin position="274"/>
        <end position="299"/>
    </location>
</feature>
<evidence type="ECO:0000313" key="12">
    <source>
        <dbReference type="EMBL" id="ORZ33573.1"/>
    </source>
</evidence>
<dbReference type="GO" id="GO:0003735">
    <property type="term" value="F:structural constituent of ribosome"/>
    <property type="evidence" value="ECO:0007669"/>
    <property type="project" value="TreeGrafter"/>
</dbReference>
<dbReference type="EMBL" id="MCFL01000034">
    <property type="protein sequence ID" value="ORZ33573.1"/>
    <property type="molecule type" value="Genomic_DNA"/>
</dbReference>
<dbReference type="Gene3D" id="3.30.160.20">
    <property type="match status" value="1"/>
</dbReference>
<keyword evidence="5" id="KW-0687">Ribonucleoprotein</keyword>
<evidence type="ECO:0000256" key="5">
    <source>
        <dbReference type="ARBA" id="ARBA00023274"/>
    </source>
</evidence>
<proteinExistence type="inferred from homology"/>
<name>A0A1Y2HIP4_9FUNG</name>
<evidence type="ECO:0000256" key="4">
    <source>
        <dbReference type="ARBA" id="ARBA00023128"/>
    </source>
</evidence>
<protein>
    <recommendedName>
        <fullName evidence="7">Large ribosomal subunit protein mL44</fullName>
    </recommendedName>
</protein>
<comment type="subcellular location">
    <subcellularLocation>
        <location evidence="1">Mitochondrion</location>
    </subcellularLocation>
</comment>
<dbReference type="CDD" id="cd00593">
    <property type="entry name" value="RIBOc"/>
    <property type="match status" value="1"/>
</dbReference>
<dbReference type="SUPFAM" id="SSF54768">
    <property type="entry name" value="dsRNA-binding domain-like"/>
    <property type="match status" value="1"/>
</dbReference>
<reference evidence="12 13" key="1">
    <citation type="submission" date="2016-07" db="EMBL/GenBank/DDBJ databases">
        <title>Pervasive Adenine N6-methylation of Active Genes in Fungi.</title>
        <authorList>
            <consortium name="DOE Joint Genome Institute"/>
            <person name="Mondo S.J."/>
            <person name="Dannebaum R.O."/>
            <person name="Kuo R.C."/>
            <person name="Labutti K."/>
            <person name="Haridas S."/>
            <person name="Kuo A."/>
            <person name="Salamov A."/>
            <person name="Ahrendt S.R."/>
            <person name="Lipzen A."/>
            <person name="Sullivan W."/>
            <person name="Andreopoulos W.B."/>
            <person name="Clum A."/>
            <person name="Lindquist E."/>
            <person name="Daum C."/>
            <person name="Ramamoorthy G.K."/>
            <person name="Gryganskyi A."/>
            <person name="Culley D."/>
            <person name="Magnuson J.K."/>
            <person name="James T.Y."/>
            <person name="O'Malley M.A."/>
            <person name="Stajich J.E."/>
            <person name="Spatafora J.W."/>
            <person name="Visel A."/>
            <person name="Grigoriev I.V."/>
        </authorList>
    </citation>
    <scope>NUCLEOTIDE SEQUENCE [LARGE SCALE GENOMIC DNA]</scope>
    <source>
        <strain evidence="12 13">PL171</strain>
    </source>
</reference>
<dbReference type="GO" id="GO:0004525">
    <property type="term" value="F:ribonuclease III activity"/>
    <property type="evidence" value="ECO:0007669"/>
    <property type="project" value="InterPro"/>
</dbReference>
<evidence type="ECO:0000259" key="10">
    <source>
        <dbReference type="PROSITE" id="PS50137"/>
    </source>
</evidence>
<dbReference type="Gene3D" id="1.10.1520.10">
    <property type="entry name" value="Ribonuclease III domain"/>
    <property type="match status" value="1"/>
</dbReference>
<feature type="domain" description="DRBM" evidence="10">
    <location>
        <begin position="194"/>
        <end position="264"/>
    </location>
</feature>
<keyword evidence="3" id="KW-0689">Ribosomal protein</keyword>
<keyword evidence="4" id="KW-0496">Mitochondrion</keyword>
<feature type="domain" description="RNase III" evidence="11">
    <location>
        <begin position="44"/>
        <end position="167"/>
    </location>
</feature>
<keyword evidence="13" id="KW-1185">Reference proteome</keyword>
<evidence type="ECO:0000259" key="11">
    <source>
        <dbReference type="PROSITE" id="PS50142"/>
    </source>
</evidence>
<dbReference type="SUPFAM" id="SSF69065">
    <property type="entry name" value="RNase III domain-like"/>
    <property type="match status" value="1"/>
</dbReference>
<dbReference type="OrthoDB" id="67027at2759"/>
<sequence length="299" mass="31991">MTASVARMIRTAPATFSPAVAIAARCLSTESQSPSTPAKLSAAQNAFVARSGLAFSSPDTLLQALTHKTFEHGKVPTNERLEFLGQQALGLYVTEFVHSKYPNIPADTLRDAVTAYTSNASLSLLGKSLGVQDVMRWKAIDAKKSNESYVVAKVTKALIGAIYHDKGAVAARKFIHASLLSKDLDMAALLDLKEPKRLLSALLKRQGKERPVSRMLHETGRHSAAPVFVVGVFSGTRKLGEGAGSSIKMAEHRAAKDVLMKHFLAEVSKPLLPSETEGLPEEEALSFSGSKLGDSAPIV</sequence>
<dbReference type="SMART" id="SM00358">
    <property type="entry name" value="DSRM"/>
    <property type="match status" value="1"/>
</dbReference>
<accession>A0A1Y2HIP4</accession>
<evidence type="ECO:0000256" key="6">
    <source>
        <dbReference type="ARBA" id="ARBA00024034"/>
    </source>
</evidence>
<dbReference type="PANTHER" id="PTHR11207:SF32">
    <property type="entry name" value="LARGE RIBOSOMAL SUBUNIT PROTEIN ML44"/>
    <property type="match status" value="1"/>
</dbReference>
<dbReference type="AlphaFoldDB" id="A0A1Y2HIP4"/>
<dbReference type="PROSITE" id="PS50137">
    <property type="entry name" value="DS_RBD"/>
    <property type="match status" value="1"/>
</dbReference>
<dbReference type="InterPro" id="IPR014720">
    <property type="entry name" value="dsRBD_dom"/>
</dbReference>
<dbReference type="InterPro" id="IPR044443">
    <property type="entry name" value="Ribosomal_mL44_DSRM_fung"/>
</dbReference>
<comment type="similarity">
    <text evidence="6">Belongs to the ribonuclease III family. Mitochondrion-specific ribosomal protein mL44 subfamily.</text>
</comment>
<dbReference type="Pfam" id="PF14622">
    <property type="entry name" value="Ribonucleas_3_3"/>
    <property type="match status" value="1"/>
</dbReference>
<dbReference type="CDD" id="cd19873">
    <property type="entry name" value="DSRM_MRPL3_like"/>
    <property type="match status" value="1"/>
</dbReference>
<evidence type="ECO:0000256" key="8">
    <source>
        <dbReference type="PROSITE-ProRule" id="PRU00266"/>
    </source>
</evidence>
<dbReference type="Proteomes" id="UP000193411">
    <property type="component" value="Unassembled WGS sequence"/>
</dbReference>
<evidence type="ECO:0000256" key="3">
    <source>
        <dbReference type="ARBA" id="ARBA00022980"/>
    </source>
</evidence>
<dbReference type="GO" id="GO:0006396">
    <property type="term" value="P:RNA processing"/>
    <property type="evidence" value="ECO:0007669"/>
    <property type="project" value="InterPro"/>
</dbReference>
<dbReference type="PROSITE" id="PS50142">
    <property type="entry name" value="RNASE_3_2"/>
    <property type="match status" value="1"/>
</dbReference>
<evidence type="ECO:0000256" key="2">
    <source>
        <dbReference type="ARBA" id="ARBA00022884"/>
    </source>
</evidence>
<dbReference type="SMART" id="SM00535">
    <property type="entry name" value="RIBOc"/>
    <property type="match status" value="1"/>
</dbReference>
<dbReference type="Pfam" id="PF22892">
    <property type="entry name" value="DSRM_MRPL44"/>
    <property type="match status" value="1"/>
</dbReference>
<dbReference type="GO" id="GO:0003725">
    <property type="term" value="F:double-stranded RNA binding"/>
    <property type="evidence" value="ECO:0007669"/>
    <property type="project" value="InterPro"/>
</dbReference>
<comment type="caution">
    <text evidence="12">The sequence shown here is derived from an EMBL/GenBank/DDBJ whole genome shotgun (WGS) entry which is preliminary data.</text>
</comment>
<keyword evidence="2 8" id="KW-0694">RNA-binding</keyword>
<evidence type="ECO:0000256" key="7">
    <source>
        <dbReference type="ARBA" id="ARBA00035187"/>
    </source>
</evidence>
<gene>
    <name evidence="12" type="ORF">BCR44DRAFT_126094</name>
</gene>
<dbReference type="GO" id="GO:0005739">
    <property type="term" value="C:mitochondrion"/>
    <property type="evidence" value="ECO:0007669"/>
    <property type="project" value="TreeGrafter"/>
</dbReference>
<evidence type="ECO:0000256" key="9">
    <source>
        <dbReference type="SAM" id="MobiDB-lite"/>
    </source>
</evidence>
<dbReference type="PANTHER" id="PTHR11207">
    <property type="entry name" value="RIBONUCLEASE III"/>
    <property type="match status" value="1"/>
</dbReference>
<evidence type="ECO:0000256" key="1">
    <source>
        <dbReference type="ARBA" id="ARBA00004173"/>
    </source>
</evidence>
<evidence type="ECO:0000313" key="13">
    <source>
        <dbReference type="Proteomes" id="UP000193411"/>
    </source>
</evidence>